<dbReference type="Gene3D" id="3.40.1260.10">
    <property type="entry name" value="DsrEFH-like"/>
    <property type="match status" value="1"/>
</dbReference>
<proteinExistence type="predicted"/>
<dbReference type="OrthoDB" id="678766at2"/>
<evidence type="ECO:0000313" key="2">
    <source>
        <dbReference type="EMBL" id="RBL90917.1"/>
    </source>
</evidence>
<name>A0A365XX51_9BACT</name>
<feature type="chain" id="PRO_5016985154" evidence="1">
    <location>
        <begin position="20"/>
        <end position="154"/>
    </location>
</feature>
<dbReference type="InterPro" id="IPR027396">
    <property type="entry name" value="DsrEFH-like"/>
</dbReference>
<dbReference type="Proteomes" id="UP000253410">
    <property type="component" value="Unassembled WGS sequence"/>
</dbReference>
<accession>A0A365XX51</accession>
<sequence>MKKLLAIPLMMFMMQAGYAQTTDAQLQKNRAFTGAVAKQRQYNAIYQLDKNDPKVIQKAIRNINNALNDPRLKGKLQIELVAFSQGTDALLKGSEYEEALKALIGRGVIVAQCRNTLEERKIPMEQLYDFVALVPSGNGELIIRQAEGWSVVKP</sequence>
<dbReference type="PANTHER" id="PTHR37691">
    <property type="entry name" value="BLR3518 PROTEIN"/>
    <property type="match status" value="1"/>
</dbReference>
<dbReference type="InterPro" id="IPR003787">
    <property type="entry name" value="Sulphur_relay_DsrE/F-like"/>
</dbReference>
<keyword evidence="1" id="KW-0732">Signal</keyword>
<evidence type="ECO:0000313" key="3">
    <source>
        <dbReference type="Proteomes" id="UP000253410"/>
    </source>
</evidence>
<dbReference type="PANTHER" id="PTHR37691:SF1">
    <property type="entry name" value="BLR3518 PROTEIN"/>
    <property type="match status" value="1"/>
</dbReference>
<organism evidence="2 3">
    <name type="scientific">Chitinophaga flava</name>
    <dbReference type="NCBI Taxonomy" id="2259036"/>
    <lineage>
        <taxon>Bacteria</taxon>
        <taxon>Pseudomonadati</taxon>
        <taxon>Bacteroidota</taxon>
        <taxon>Chitinophagia</taxon>
        <taxon>Chitinophagales</taxon>
        <taxon>Chitinophagaceae</taxon>
        <taxon>Chitinophaga</taxon>
    </lineage>
</organism>
<dbReference type="AlphaFoldDB" id="A0A365XX51"/>
<keyword evidence="3" id="KW-1185">Reference proteome</keyword>
<dbReference type="Pfam" id="PF02635">
    <property type="entry name" value="DsrE"/>
    <property type="match status" value="1"/>
</dbReference>
<protein>
    <submittedName>
        <fullName evidence="2">Uncharacterized protein</fullName>
    </submittedName>
</protein>
<feature type="signal peptide" evidence="1">
    <location>
        <begin position="1"/>
        <end position="19"/>
    </location>
</feature>
<comment type="caution">
    <text evidence="2">The sequence shown here is derived from an EMBL/GenBank/DDBJ whole genome shotgun (WGS) entry which is preliminary data.</text>
</comment>
<dbReference type="RefSeq" id="WP_113619670.1">
    <property type="nucleotide sequence ID" value="NZ_QFFJ01000002.1"/>
</dbReference>
<gene>
    <name evidence="2" type="ORF">DF182_20795</name>
</gene>
<dbReference type="SUPFAM" id="SSF75169">
    <property type="entry name" value="DsrEFH-like"/>
    <property type="match status" value="1"/>
</dbReference>
<evidence type="ECO:0000256" key="1">
    <source>
        <dbReference type="SAM" id="SignalP"/>
    </source>
</evidence>
<dbReference type="EMBL" id="QFFJ01000002">
    <property type="protein sequence ID" value="RBL90917.1"/>
    <property type="molecule type" value="Genomic_DNA"/>
</dbReference>
<reference evidence="2 3" key="1">
    <citation type="submission" date="2018-05" db="EMBL/GenBank/DDBJ databases">
        <title>Chitinophaga sp. K3CV102501T nov., isolated from isolated from a monsoon evergreen broad-leaved forest soil.</title>
        <authorList>
            <person name="Lv Y."/>
        </authorList>
    </citation>
    <scope>NUCLEOTIDE SEQUENCE [LARGE SCALE GENOMIC DNA]</scope>
    <source>
        <strain evidence="2 3">GDMCC 1.1325</strain>
    </source>
</reference>